<sequence>MDGVVDAVIVLSLRLWSFVQEPLEHIAFRFIVWKIVEVEVWAIALKILFNSFNTEGVERPVFNTEMEDGVGASTCFLERFGLGEHDARNTFGLPQLLLSISTASRPSSCTFLATIGEDHYRPSSPPSAALVGGHRWRPGISGTGTVDGERMRKGRPRFLCSCAHHYSVSDRHLRSLSLFAGPSSHGPWIGSDCNIGLSAVPSISCTHLFSIGSFHLEQFRVPLADSAMVVLANTIPLLRSPKACAYFSSVPVVDLSEPGAAEAIVSACGEFGFFKVAGHGIPMELMQRLELEALRFFHSPQAEKEKAGVANPFGYGNKRIGPNGDVGWVEYLLFAVTADPSAYACMDYSFRSALMEYLLGVRKLASEVLELMADGLKLKQREALSNLVLGDESDGLIRLNHYPKFPLLERLNCSLTGFGEHTDPQLISILRSNNSTGLQISLRDGSWVSVPPDNESFFIIVGDTLQVLTNGRFKSVRHRVLANGSKSRVSMIYFFGPAPTEKIVPLGEVMGERAEPSKYREFTWSEYKKAAYKTKLGDYRLGQFEK</sequence>
<dbReference type="PROSITE" id="PS51471">
    <property type="entry name" value="FE2OG_OXY"/>
    <property type="match status" value="1"/>
</dbReference>
<evidence type="ECO:0000256" key="8">
    <source>
        <dbReference type="ARBA" id="ARBA00066708"/>
    </source>
</evidence>
<proteinExistence type="inferred from homology"/>
<dbReference type="InterPro" id="IPR027443">
    <property type="entry name" value="IPNS-like_sf"/>
</dbReference>
<evidence type="ECO:0000313" key="10">
    <source>
        <dbReference type="EMBL" id="KAG6492146.1"/>
    </source>
</evidence>
<comment type="caution">
    <text evidence="10">The sequence shown here is derived from an EMBL/GenBank/DDBJ whole genome shotgun (WGS) entry which is preliminary data.</text>
</comment>
<evidence type="ECO:0000256" key="3">
    <source>
        <dbReference type="ARBA" id="ARBA00022964"/>
    </source>
</evidence>
<evidence type="ECO:0000259" key="9">
    <source>
        <dbReference type="PROSITE" id="PS51471"/>
    </source>
</evidence>
<dbReference type="EMBL" id="JACMSC010000013">
    <property type="protein sequence ID" value="KAG6492146.1"/>
    <property type="molecule type" value="Genomic_DNA"/>
</dbReference>
<dbReference type="GO" id="GO:0046872">
    <property type="term" value="F:metal ion binding"/>
    <property type="evidence" value="ECO:0007669"/>
    <property type="project" value="UniProtKB-KW"/>
</dbReference>
<comment type="catalytic activity">
    <reaction evidence="6">
        <text>gibberellin A1 + 2-oxoglutarate + O2 = gibberellin A8 + succinate + CO2</text>
        <dbReference type="Rhea" id="RHEA:15005"/>
        <dbReference type="ChEBI" id="CHEBI:15379"/>
        <dbReference type="ChEBI" id="CHEBI:16526"/>
        <dbReference type="ChEBI" id="CHEBI:16810"/>
        <dbReference type="ChEBI" id="CHEBI:30031"/>
        <dbReference type="ChEBI" id="CHEBI:58524"/>
        <dbReference type="ChEBI" id="CHEBI:58594"/>
        <dbReference type="EC" id="1.14.11.13"/>
    </reaction>
</comment>
<name>A0A8J5FNM9_ZINOF</name>
<comment type="cofactor">
    <cofactor evidence="1">
        <name>L-ascorbate</name>
        <dbReference type="ChEBI" id="CHEBI:38290"/>
    </cofactor>
</comment>
<organism evidence="10 11">
    <name type="scientific">Zingiber officinale</name>
    <name type="common">Ginger</name>
    <name type="synonym">Amomum zingiber</name>
    <dbReference type="NCBI Taxonomy" id="94328"/>
    <lineage>
        <taxon>Eukaryota</taxon>
        <taxon>Viridiplantae</taxon>
        <taxon>Streptophyta</taxon>
        <taxon>Embryophyta</taxon>
        <taxon>Tracheophyta</taxon>
        <taxon>Spermatophyta</taxon>
        <taxon>Magnoliopsida</taxon>
        <taxon>Liliopsida</taxon>
        <taxon>Zingiberales</taxon>
        <taxon>Zingiberaceae</taxon>
        <taxon>Zingiber</taxon>
    </lineage>
</organism>
<protein>
    <recommendedName>
        <fullName evidence="8">gibberellin 2beta-dioxygenase</fullName>
        <ecNumber evidence="8">1.14.11.13</ecNumber>
    </recommendedName>
</protein>
<keyword evidence="3" id="KW-0223">Dioxygenase</keyword>
<reference evidence="10 11" key="1">
    <citation type="submission" date="2020-08" db="EMBL/GenBank/DDBJ databases">
        <title>Plant Genome Project.</title>
        <authorList>
            <person name="Zhang R.-G."/>
        </authorList>
    </citation>
    <scope>NUCLEOTIDE SEQUENCE [LARGE SCALE GENOMIC DNA]</scope>
    <source>
        <tissue evidence="10">Rhizome</tissue>
    </source>
</reference>
<evidence type="ECO:0000313" key="11">
    <source>
        <dbReference type="Proteomes" id="UP000734854"/>
    </source>
</evidence>
<dbReference type="InterPro" id="IPR044861">
    <property type="entry name" value="IPNS-like_FE2OG_OXY"/>
</dbReference>
<keyword evidence="2" id="KW-0479">Metal-binding</keyword>
<dbReference type="InterPro" id="IPR026992">
    <property type="entry name" value="DIOX_N"/>
</dbReference>
<dbReference type="PANTHER" id="PTHR47990">
    <property type="entry name" value="2-OXOGLUTARATE (2OG) AND FE(II)-DEPENDENT OXYGENASE SUPERFAMILY PROTEIN-RELATED"/>
    <property type="match status" value="1"/>
</dbReference>
<evidence type="ECO:0000256" key="2">
    <source>
        <dbReference type="ARBA" id="ARBA00022723"/>
    </source>
</evidence>
<accession>A0A8J5FNM9</accession>
<dbReference type="Gene3D" id="2.60.120.330">
    <property type="entry name" value="B-lactam Antibiotic, Isopenicillin N Synthase, Chain"/>
    <property type="match status" value="1"/>
</dbReference>
<dbReference type="SUPFAM" id="SSF51197">
    <property type="entry name" value="Clavaminate synthase-like"/>
    <property type="match status" value="1"/>
</dbReference>
<dbReference type="GO" id="GO:0045543">
    <property type="term" value="F:gibberellin 2-beta-dioxygenase activity"/>
    <property type="evidence" value="ECO:0007669"/>
    <property type="project" value="UniProtKB-EC"/>
</dbReference>
<evidence type="ECO:0000256" key="5">
    <source>
        <dbReference type="ARBA" id="ARBA00023004"/>
    </source>
</evidence>
<keyword evidence="4" id="KW-0560">Oxidoreductase</keyword>
<dbReference type="EC" id="1.14.11.13" evidence="8"/>
<dbReference type="FunFam" id="2.60.120.330:FF:000014">
    <property type="entry name" value="Gibberellin 2-beta-dioxygenase 1"/>
    <property type="match status" value="1"/>
</dbReference>
<dbReference type="Pfam" id="PF14226">
    <property type="entry name" value="DIOX_N"/>
    <property type="match status" value="1"/>
</dbReference>
<dbReference type="Proteomes" id="UP000734854">
    <property type="component" value="Unassembled WGS sequence"/>
</dbReference>
<comment type="similarity">
    <text evidence="7">Belongs to the iron/ascorbate-dependent oxidoreductase family. GA2OX subfamily.</text>
</comment>
<keyword evidence="11" id="KW-1185">Reference proteome</keyword>
<dbReference type="InterPro" id="IPR050231">
    <property type="entry name" value="Iron_ascorbate_oxido_reductase"/>
</dbReference>
<dbReference type="Pfam" id="PF03171">
    <property type="entry name" value="2OG-FeII_Oxy"/>
    <property type="match status" value="1"/>
</dbReference>
<gene>
    <name evidence="10" type="ORF">ZIOFF_047096</name>
</gene>
<evidence type="ECO:0000256" key="6">
    <source>
        <dbReference type="ARBA" id="ARBA00052204"/>
    </source>
</evidence>
<keyword evidence="5" id="KW-0408">Iron</keyword>
<dbReference type="InterPro" id="IPR005123">
    <property type="entry name" value="Oxoglu/Fe-dep_dioxygenase_dom"/>
</dbReference>
<evidence type="ECO:0000256" key="4">
    <source>
        <dbReference type="ARBA" id="ARBA00023002"/>
    </source>
</evidence>
<evidence type="ECO:0000256" key="1">
    <source>
        <dbReference type="ARBA" id="ARBA00001961"/>
    </source>
</evidence>
<feature type="domain" description="Fe2OG dioxygenase" evidence="9">
    <location>
        <begin position="392"/>
        <end position="497"/>
    </location>
</feature>
<evidence type="ECO:0000256" key="7">
    <source>
        <dbReference type="ARBA" id="ARBA00061282"/>
    </source>
</evidence>
<dbReference type="AlphaFoldDB" id="A0A8J5FNM9"/>